<dbReference type="InParanoid" id="A0A0H2RST5"/>
<reference evidence="2 3" key="1">
    <citation type="submission" date="2015-04" db="EMBL/GenBank/DDBJ databases">
        <title>Complete genome sequence of Schizopora paradoxa KUC8140, a cosmopolitan wood degrader in East Asia.</title>
        <authorList>
            <consortium name="DOE Joint Genome Institute"/>
            <person name="Min B."/>
            <person name="Park H."/>
            <person name="Jang Y."/>
            <person name="Kim J.-J."/>
            <person name="Kim K.H."/>
            <person name="Pangilinan J."/>
            <person name="Lipzen A."/>
            <person name="Riley R."/>
            <person name="Grigoriev I.V."/>
            <person name="Spatafora J.W."/>
            <person name="Choi I.-G."/>
        </authorList>
    </citation>
    <scope>NUCLEOTIDE SEQUENCE [LARGE SCALE GENOMIC DNA]</scope>
    <source>
        <strain evidence="2 3">KUC8140</strain>
    </source>
</reference>
<keyword evidence="3" id="KW-1185">Reference proteome</keyword>
<feature type="region of interest" description="Disordered" evidence="1">
    <location>
        <begin position="17"/>
        <end position="235"/>
    </location>
</feature>
<protein>
    <submittedName>
        <fullName evidence="2">Uncharacterized protein</fullName>
    </submittedName>
</protein>
<name>A0A0H2RST5_9AGAM</name>
<feature type="compositionally biased region" description="Low complexity" evidence="1">
    <location>
        <begin position="152"/>
        <end position="163"/>
    </location>
</feature>
<evidence type="ECO:0000313" key="2">
    <source>
        <dbReference type="EMBL" id="KLO12498.1"/>
    </source>
</evidence>
<organism evidence="2 3">
    <name type="scientific">Schizopora paradoxa</name>
    <dbReference type="NCBI Taxonomy" id="27342"/>
    <lineage>
        <taxon>Eukaryota</taxon>
        <taxon>Fungi</taxon>
        <taxon>Dikarya</taxon>
        <taxon>Basidiomycota</taxon>
        <taxon>Agaricomycotina</taxon>
        <taxon>Agaricomycetes</taxon>
        <taxon>Hymenochaetales</taxon>
        <taxon>Schizoporaceae</taxon>
        <taxon>Schizopora</taxon>
    </lineage>
</organism>
<gene>
    <name evidence="2" type="ORF">SCHPADRAFT_998082</name>
</gene>
<evidence type="ECO:0000256" key="1">
    <source>
        <dbReference type="SAM" id="MobiDB-lite"/>
    </source>
</evidence>
<dbReference type="Proteomes" id="UP000053477">
    <property type="component" value="Unassembled WGS sequence"/>
</dbReference>
<feature type="compositionally biased region" description="Polar residues" evidence="1">
    <location>
        <begin position="22"/>
        <end position="32"/>
    </location>
</feature>
<feature type="compositionally biased region" description="Pro residues" evidence="1">
    <location>
        <begin position="78"/>
        <end position="91"/>
    </location>
</feature>
<feature type="compositionally biased region" description="Low complexity" evidence="1">
    <location>
        <begin position="220"/>
        <end position="235"/>
    </location>
</feature>
<dbReference type="AlphaFoldDB" id="A0A0H2RST5"/>
<proteinExistence type="predicted"/>
<dbReference type="STRING" id="27342.A0A0H2RST5"/>
<sequence length="235" mass="24683">MYRLLRRISSTITTRIDKTWNGDGSASSSAPQVGSKRRRDSEDDDLGNVDETGQLVGSVTKRSRLITEVASAPEEHTPLPPPSPSPSPPRETTPEPVATADTAEAPSVADAVEEDASSSTIESGDAKESSTDEAAVAEPVQETDNEKDESQSAEATSSSIEEAPVFSSEETAPNVPLPESTSASLEQVDVVEESATSSNVEPVEAPIADEIKDTIPSEMPPAALKLTTPTPIEVN</sequence>
<dbReference type="EMBL" id="KQ085976">
    <property type="protein sequence ID" value="KLO12498.1"/>
    <property type="molecule type" value="Genomic_DNA"/>
</dbReference>
<dbReference type="OrthoDB" id="3269227at2759"/>
<accession>A0A0H2RST5</accession>
<evidence type="ECO:0000313" key="3">
    <source>
        <dbReference type="Proteomes" id="UP000053477"/>
    </source>
</evidence>